<evidence type="ECO:0000256" key="1">
    <source>
        <dbReference type="ARBA" id="ARBA00010617"/>
    </source>
</evidence>
<keyword evidence="2 7" id="KW-0349">Heme</keyword>
<keyword evidence="10" id="KW-1185">Reference proteome</keyword>
<keyword evidence="3 7" id="KW-0479">Metal-binding</keyword>
<reference evidence="9 10" key="1">
    <citation type="submission" date="2020-08" db="EMBL/GenBank/DDBJ databases">
        <title>Genomic Encyclopedia of Type Strains, Phase III (KMG-III): the genomes of soil and plant-associated and newly described type strains.</title>
        <authorList>
            <person name="Whitman W."/>
        </authorList>
    </citation>
    <scope>NUCLEOTIDE SEQUENCE [LARGE SCALE GENOMIC DNA]</scope>
    <source>
        <strain evidence="9 10">CECT 8960</strain>
    </source>
</reference>
<dbReference type="Proteomes" id="UP000520767">
    <property type="component" value="Unassembled WGS sequence"/>
</dbReference>
<dbReference type="PRINTS" id="PR00359">
    <property type="entry name" value="BP450"/>
</dbReference>
<dbReference type="GO" id="GO:0005506">
    <property type="term" value="F:iron ion binding"/>
    <property type="evidence" value="ECO:0007669"/>
    <property type="project" value="InterPro"/>
</dbReference>
<keyword evidence="6 7" id="KW-0503">Monooxygenase</keyword>
<evidence type="ECO:0000256" key="5">
    <source>
        <dbReference type="ARBA" id="ARBA00023004"/>
    </source>
</evidence>
<protein>
    <submittedName>
        <fullName evidence="9">Cytochrome P450</fullName>
    </submittedName>
</protein>
<dbReference type="PANTHER" id="PTHR46696:SF1">
    <property type="entry name" value="CYTOCHROME P450 YJIB-RELATED"/>
    <property type="match status" value="1"/>
</dbReference>
<evidence type="ECO:0000256" key="3">
    <source>
        <dbReference type="ARBA" id="ARBA00022723"/>
    </source>
</evidence>
<dbReference type="GO" id="GO:0020037">
    <property type="term" value="F:heme binding"/>
    <property type="evidence" value="ECO:0007669"/>
    <property type="project" value="InterPro"/>
</dbReference>
<dbReference type="RefSeq" id="WP_184816203.1">
    <property type="nucleotide sequence ID" value="NZ_JACHJQ010000012.1"/>
</dbReference>
<evidence type="ECO:0000256" key="4">
    <source>
        <dbReference type="ARBA" id="ARBA00023002"/>
    </source>
</evidence>
<dbReference type="SUPFAM" id="SSF48264">
    <property type="entry name" value="Cytochrome P450"/>
    <property type="match status" value="1"/>
</dbReference>
<dbReference type="InterPro" id="IPR017972">
    <property type="entry name" value="Cyt_P450_CS"/>
</dbReference>
<evidence type="ECO:0000256" key="6">
    <source>
        <dbReference type="ARBA" id="ARBA00023033"/>
    </source>
</evidence>
<keyword evidence="5 7" id="KW-0408">Iron</keyword>
<comment type="similarity">
    <text evidence="1 7">Belongs to the cytochrome P450 family.</text>
</comment>
<accession>A0A7W7VJC3</accession>
<dbReference type="PANTHER" id="PTHR46696">
    <property type="entry name" value="P450, PUTATIVE (EUROFUNG)-RELATED"/>
    <property type="match status" value="1"/>
</dbReference>
<name>A0A7W7VJC3_9PSEU</name>
<dbReference type="AlphaFoldDB" id="A0A7W7VJC3"/>
<evidence type="ECO:0000256" key="2">
    <source>
        <dbReference type="ARBA" id="ARBA00022617"/>
    </source>
</evidence>
<dbReference type="FunFam" id="1.10.630.10:FF:000018">
    <property type="entry name" value="Cytochrome P450 monooxygenase"/>
    <property type="match status" value="1"/>
</dbReference>
<evidence type="ECO:0000313" key="10">
    <source>
        <dbReference type="Proteomes" id="UP000520767"/>
    </source>
</evidence>
<dbReference type="PRINTS" id="PR00385">
    <property type="entry name" value="P450"/>
</dbReference>
<dbReference type="InterPro" id="IPR002397">
    <property type="entry name" value="Cyt_P450_B"/>
</dbReference>
<comment type="caution">
    <text evidence="9">The sequence shown here is derived from an EMBL/GenBank/DDBJ whole genome shotgun (WGS) entry which is preliminary data.</text>
</comment>
<dbReference type="Gene3D" id="1.10.630.10">
    <property type="entry name" value="Cytochrome P450"/>
    <property type="match status" value="1"/>
</dbReference>
<dbReference type="CDD" id="cd11030">
    <property type="entry name" value="CYP105-like"/>
    <property type="match status" value="1"/>
</dbReference>
<organism evidence="9 10">
    <name type="scientific">Actinophytocola algeriensis</name>
    <dbReference type="NCBI Taxonomy" id="1768010"/>
    <lineage>
        <taxon>Bacteria</taxon>
        <taxon>Bacillati</taxon>
        <taxon>Actinomycetota</taxon>
        <taxon>Actinomycetes</taxon>
        <taxon>Pseudonocardiales</taxon>
        <taxon>Pseudonocardiaceae</taxon>
    </lineage>
</organism>
<proteinExistence type="inferred from homology"/>
<gene>
    <name evidence="9" type="ORF">FHR82_008465</name>
</gene>
<sequence length="397" mass="43109">MTSTVPESFPPRACPFHGDASITEPGPMTKVTLRSGQEVWAASRHADVRTVLTDPAFSANRANPDFPNPTGRRFQQDRGLKPSLITLDPPEHGPARRAVLGEFTVKRLAALRPRVQEIVDAHLDAMLAHESRTADLVEALAQPVPSLVICEQLGVPYDDHEFFQSRSRTLLSRKAAAGDVRAAADELRAYMDKLVGEKEPTPTDDLIGRQIAKHRAEGTYDRDALVSLAVLLLVAGHETTANMISLGTLALLQEPEQLALLKADPSRTPAAVEELLRQFTIAEFVTSRVAVADTEVGGVTVKAGEGVLTLGNAANHDPAVFAEPDRLDVTRGARNHIAFGYGAHQCLGQNLARVELRIVFDSLFARVPTLRVDVPVSDLPFKDDATIYGLHSLPVSW</sequence>
<feature type="region of interest" description="Disordered" evidence="8">
    <location>
        <begin position="1"/>
        <end position="23"/>
    </location>
</feature>
<dbReference type="Pfam" id="PF00067">
    <property type="entry name" value="p450"/>
    <property type="match status" value="1"/>
</dbReference>
<dbReference type="GO" id="GO:0016705">
    <property type="term" value="F:oxidoreductase activity, acting on paired donors, with incorporation or reduction of molecular oxygen"/>
    <property type="evidence" value="ECO:0007669"/>
    <property type="project" value="InterPro"/>
</dbReference>
<evidence type="ECO:0000256" key="8">
    <source>
        <dbReference type="SAM" id="MobiDB-lite"/>
    </source>
</evidence>
<dbReference type="InterPro" id="IPR001128">
    <property type="entry name" value="Cyt_P450"/>
</dbReference>
<keyword evidence="4 7" id="KW-0560">Oxidoreductase</keyword>
<dbReference type="PROSITE" id="PS00086">
    <property type="entry name" value="CYTOCHROME_P450"/>
    <property type="match status" value="1"/>
</dbReference>
<dbReference type="GO" id="GO:0004497">
    <property type="term" value="F:monooxygenase activity"/>
    <property type="evidence" value="ECO:0007669"/>
    <property type="project" value="UniProtKB-KW"/>
</dbReference>
<evidence type="ECO:0000256" key="7">
    <source>
        <dbReference type="RuleBase" id="RU000461"/>
    </source>
</evidence>
<evidence type="ECO:0000313" key="9">
    <source>
        <dbReference type="EMBL" id="MBB4912194.1"/>
    </source>
</evidence>
<dbReference type="InterPro" id="IPR036396">
    <property type="entry name" value="Cyt_P450_sf"/>
</dbReference>
<dbReference type="EMBL" id="JACHJQ010000012">
    <property type="protein sequence ID" value="MBB4912194.1"/>
    <property type="molecule type" value="Genomic_DNA"/>
</dbReference>